<sequence length="113" mass="13348">MELNTENREHIIWQYEQINFGFLGGLKIEGLERMRVTLKVEYKQQAVRHNLDLYNNESLDKLVRRCAERFTLGTAYISGAFATLINLLEAYRLEQLKLLPKKKNRHGNLLKQK</sequence>
<protein>
    <submittedName>
        <fullName evidence="1">Uncharacterized protein</fullName>
    </submittedName>
</protein>
<evidence type="ECO:0000313" key="1">
    <source>
        <dbReference type="EMBL" id="OQP45030.1"/>
    </source>
</evidence>
<gene>
    <name evidence="1" type="ORF">A4H97_33225</name>
</gene>
<dbReference type="EMBL" id="LVXG01000033">
    <property type="protein sequence ID" value="OQP45030.1"/>
    <property type="molecule type" value="Genomic_DNA"/>
</dbReference>
<keyword evidence="2" id="KW-1185">Reference proteome</keyword>
<accession>A0A1V9EFW8</accession>
<dbReference type="Proteomes" id="UP000192610">
    <property type="component" value="Unassembled WGS sequence"/>
</dbReference>
<organism evidence="1 2">
    <name type="scientific">Niastella yeongjuensis</name>
    <dbReference type="NCBI Taxonomy" id="354355"/>
    <lineage>
        <taxon>Bacteria</taxon>
        <taxon>Pseudomonadati</taxon>
        <taxon>Bacteroidota</taxon>
        <taxon>Chitinophagia</taxon>
        <taxon>Chitinophagales</taxon>
        <taxon>Chitinophagaceae</taxon>
        <taxon>Niastella</taxon>
    </lineage>
</organism>
<name>A0A1V9EFW8_9BACT</name>
<proteinExistence type="predicted"/>
<reference evidence="2" key="1">
    <citation type="submission" date="2016-04" db="EMBL/GenBank/DDBJ databases">
        <authorList>
            <person name="Chen L."/>
            <person name="Zhuang W."/>
            <person name="Wang G."/>
        </authorList>
    </citation>
    <scope>NUCLEOTIDE SEQUENCE [LARGE SCALE GENOMIC DNA]</scope>
    <source>
        <strain evidence="2">17621</strain>
    </source>
</reference>
<dbReference type="AlphaFoldDB" id="A0A1V9EFW8"/>
<comment type="caution">
    <text evidence="1">The sequence shown here is derived from an EMBL/GenBank/DDBJ whole genome shotgun (WGS) entry which is preliminary data.</text>
</comment>
<evidence type="ECO:0000313" key="2">
    <source>
        <dbReference type="Proteomes" id="UP000192610"/>
    </source>
</evidence>